<evidence type="ECO:0000259" key="8">
    <source>
        <dbReference type="Pfam" id="PF23354"/>
    </source>
</evidence>
<dbReference type="PANTHER" id="PTHR21286">
    <property type="entry name" value="NUCLEAR PORE COMPLEX PROTEIN NUP160"/>
    <property type="match status" value="1"/>
</dbReference>
<dbReference type="InterPro" id="IPR059141">
    <property type="entry name" value="Beta-prop_Nup120_160"/>
</dbReference>
<feature type="non-terminal residue" evidence="9">
    <location>
        <position position="1"/>
    </location>
</feature>
<evidence type="ECO:0000256" key="2">
    <source>
        <dbReference type="ARBA" id="ARBA00022448"/>
    </source>
</evidence>
<dbReference type="InterPro" id="IPR056547">
    <property type="entry name" value="NUP160_helical"/>
</dbReference>
<feature type="domain" description="NUP160 C-terminal TPR" evidence="7">
    <location>
        <begin position="1492"/>
        <end position="1557"/>
    </location>
</feature>
<feature type="region of interest" description="Disordered" evidence="4">
    <location>
        <begin position="973"/>
        <end position="993"/>
    </location>
</feature>
<comment type="caution">
    <text evidence="9">The sequence shown here is derived from an EMBL/GenBank/DDBJ whole genome shotgun (WGS) entry which is preliminary data.</text>
</comment>
<evidence type="ECO:0000256" key="4">
    <source>
        <dbReference type="SAM" id="MobiDB-lite"/>
    </source>
</evidence>
<dbReference type="Pfam" id="PF11715">
    <property type="entry name" value="Beta-prop_Nup120_160"/>
    <property type="match status" value="1"/>
</dbReference>
<dbReference type="Pfam" id="PF23347">
    <property type="entry name" value="TPR_Nup160_C"/>
    <property type="match status" value="2"/>
</dbReference>
<dbReference type="GO" id="GO:0017056">
    <property type="term" value="F:structural constituent of nuclear pore"/>
    <property type="evidence" value="ECO:0007669"/>
    <property type="project" value="TreeGrafter"/>
</dbReference>
<evidence type="ECO:0000313" key="9">
    <source>
        <dbReference type="EMBL" id="CAG05622.1"/>
    </source>
</evidence>
<keyword evidence="3" id="KW-0539">Nucleus</keyword>
<proteinExistence type="predicted"/>
<evidence type="ECO:0000259" key="5">
    <source>
        <dbReference type="Pfam" id="PF11715"/>
    </source>
</evidence>
<feature type="domain" description="Nucleoporin Nup120/160 beta-propeller" evidence="5">
    <location>
        <begin position="65"/>
        <end position="538"/>
    </location>
</feature>
<feature type="domain" description="NUP160 C-terminal TPR" evidence="7">
    <location>
        <begin position="1338"/>
        <end position="1465"/>
    </location>
</feature>
<dbReference type="Pfam" id="PF23354">
    <property type="entry name" value="TPR_NUP160_120_M"/>
    <property type="match status" value="1"/>
</dbReference>
<organism evidence="9">
    <name type="scientific">Tetraodon nigroviridis</name>
    <name type="common">Spotted green pufferfish</name>
    <name type="synonym">Chelonodon nigroviridis</name>
    <dbReference type="NCBI Taxonomy" id="99883"/>
    <lineage>
        <taxon>Eukaryota</taxon>
        <taxon>Metazoa</taxon>
        <taxon>Chordata</taxon>
        <taxon>Craniata</taxon>
        <taxon>Vertebrata</taxon>
        <taxon>Euteleostomi</taxon>
        <taxon>Actinopterygii</taxon>
        <taxon>Neopterygii</taxon>
        <taxon>Teleostei</taxon>
        <taxon>Neoteleostei</taxon>
        <taxon>Acanthomorphata</taxon>
        <taxon>Eupercaria</taxon>
        <taxon>Tetraodontiformes</taxon>
        <taxon>Tetradontoidea</taxon>
        <taxon>Tetraodontidae</taxon>
        <taxon>Tetraodon</taxon>
    </lineage>
</organism>
<evidence type="ECO:0000256" key="1">
    <source>
        <dbReference type="ARBA" id="ARBA00004123"/>
    </source>
</evidence>
<evidence type="ECO:0000259" key="6">
    <source>
        <dbReference type="Pfam" id="PF23345"/>
    </source>
</evidence>
<evidence type="ECO:0000256" key="3">
    <source>
        <dbReference type="ARBA" id="ARBA00023242"/>
    </source>
</evidence>
<feature type="domain" description="NUP160 helical" evidence="6">
    <location>
        <begin position="560"/>
        <end position="712"/>
    </location>
</feature>
<dbReference type="OrthoDB" id="67716at2759"/>
<dbReference type="InterPro" id="IPR056536">
    <property type="entry name" value="TPR_NUP160_C"/>
</dbReference>
<gene>
    <name evidence="9" type="ORF">GSTENG00025700001</name>
</gene>
<dbReference type="Pfam" id="PF23345">
    <property type="entry name" value="NUP160_helical"/>
    <property type="match status" value="1"/>
</dbReference>
<dbReference type="EMBL" id="CAAE01014769">
    <property type="protein sequence ID" value="CAG05622.1"/>
    <property type="molecule type" value="Genomic_DNA"/>
</dbReference>
<keyword evidence="2" id="KW-0813">Transport</keyword>
<dbReference type="InterPro" id="IPR021717">
    <property type="entry name" value="Nucleoporin_Nup160"/>
</dbReference>
<name>Q4S160_TETNG</name>
<dbReference type="GO" id="GO:0005643">
    <property type="term" value="C:nuclear pore"/>
    <property type="evidence" value="ECO:0007669"/>
    <property type="project" value="UniProtKB-ARBA"/>
</dbReference>
<evidence type="ECO:0000259" key="7">
    <source>
        <dbReference type="Pfam" id="PF23347"/>
    </source>
</evidence>
<dbReference type="InterPro" id="IPR056535">
    <property type="entry name" value="TPR_NUP160_M"/>
</dbReference>
<dbReference type="PANTHER" id="PTHR21286:SF0">
    <property type="entry name" value="NUCLEAR PORE COMPLEX PROTEIN NUP160"/>
    <property type="match status" value="1"/>
</dbReference>
<dbReference type="KEGG" id="tng:GSTEN00025700G001"/>
<reference evidence="9" key="2">
    <citation type="submission" date="2004-02" db="EMBL/GenBank/DDBJ databases">
        <authorList>
            <consortium name="Genoscope"/>
            <consortium name="Whitehead Institute Centre for Genome Research"/>
        </authorList>
    </citation>
    <scope>NUCLEOTIDE SEQUENCE</scope>
</reference>
<feature type="domain" description="NUP160 middle TPR" evidence="8">
    <location>
        <begin position="1074"/>
        <end position="1242"/>
    </location>
</feature>
<reference evidence="9" key="1">
    <citation type="journal article" date="2004" name="Nature">
        <title>Genome duplication in the teleost fish Tetraodon nigroviridis reveals the early vertebrate proto-karyotype.</title>
        <authorList>
            <person name="Jaillon O."/>
            <person name="Aury J.-M."/>
            <person name="Brunet F."/>
            <person name="Petit J.-L."/>
            <person name="Stange-Thomann N."/>
            <person name="Mauceli E."/>
            <person name="Bouneau L."/>
            <person name="Fischer C."/>
            <person name="Ozouf-Costaz C."/>
            <person name="Bernot A."/>
            <person name="Nicaud S."/>
            <person name="Jaffe D."/>
            <person name="Fisher S."/>
            <person name="Lutfalla G."/>
            <person name="Dossat C."/>
            <person name="Segurens B."/>
            <person name="Dasilva C."/>
            <person name="Salanoubat M."/>
            <person name="Levy M."/>
            <person name="Boudet N."/>
            <person name="Castellano S."/>
            <person name="Anthouard V."/>
            <person name="Jubin C."/>
            <person name="Castelli V."/>
            <person name="Katinka M."/>
            <person name="Vacherie B."/>
            <person name="Biemont C."/>
            <person name="Skalli Z."/>
            <person name="Cattolico L."/>
            <person name="Poulain J."/>
            <person name="De Berardinis V."/>
            <person name="Cruaud C."/>
            <person name="Duprat S."/>
            <person name="Brottier P."/>
            <person name="Coutanceau J.-P."/>
            <person name="Gouzy J."/>
            <person name="Parra G."/>
            <person name="Lardier G."/>
            <person name="Chapple C."/>
            <person name="McKernan K.J."/>
            <person name="McEwan P."/>
            <person name="Bosak S."/>
            <person name="Kellis M."/>
            <person name="Volff J.-N."/>
            <person name="Guigo R."/>
            <person name="Zody M.C."/>
            <person name="Mesirov J."/>
            <person name="Lindblad-Toh K."/>
            <person name="Birren B."/>
            <person name="Nusbaum C."/>
            <person name="Kahn D."/>
            <person name="Robinson-Rechavi M."/>
            <person name="Laudet V."/>
            <person name="Schachter V."/>
            <person name="Quetier F."/>
            <person name="Saurin W."/>
            <person name="Scarpelli C."/>
            <person name="Wincker P."/>
            <person name="Lander E.S."/>
            <person name="Weissenbach J."/>
            <person name="Roest Crollius H."/>
        </authorList>
    </citation>
    <scope>NUCLEOTIDE SEQUENCE [LARGE SCALE GENOMIC DNA]</scope>
</reference>
<comment type="subcellular location">
    <subcellularLocation>
        <location evidence="1">Nucleus</location>
    </subcellularLocation>
</comment>
<accession>Q4S160</accession>
<sequence>GKMAAALERSFIEICGFERETLNRFREVTVNLGLSALPGGVKFPDSAGAFHYEDSGKLLSVTSNRFIHWSTSGDTVQLVEQSLDTNLLNNGVKLKFSHCTVLPGGVSIQETLNNVVILICTNQSVHRLVLAHPTRMYRSDFVTELHMQSVFTDVGKQSLQDPSSSAVIPGFVGQMGSPITSTAWLSQSGEGHYALASPAGGILIVTLPPHDAQGREQLVALPQGLLGVVLRQPSCPVNCEEDCFIFALCQDHKMRMWSLREQACLLEADMLEYMPACKGVRRLVGQGHRLRLAFSSTTGLCLCVYLAVPQRGQFTVLQLVATDNRYSFDHISSLFTTQPSDWPEFRRGLLCLCPQETLVDFVLTSSDIWGVWVDDSNTTVVKYINFEHRNQVFVQPPPEEEVHIGVEQDPRETYLDVLFSPLRFTASAIVKALQIFRRGSDRVSDLSWEALKKEVTVAVESEVAYSDFYQQAASTEFEFSQEEYRQLQVEFWSKFYACCLQYQEALSMPLGLTVSPHTNMVCVLKKGFVSFLLPCFAVDHLYLSYDEYLLSEEDTPISEDPEVGRDVLQLVQCLRLLSEAVSPELAYEMEKALEHLQSPERAAELILDNLLSDDSDNVIEEIQNKLQDVRNPMAAMMVLLREMDLETDSEFGAEGAVGPGLNARIHLSQLYGSSSAVSLICQAVCHMSMTRELFCRDLLILQKLYLRFGDNVRQRHPSPPRRAPPTSLSASSLPAAAAAAGTWFLAAPTCSPPITSSSTSARAWRPPSPWTSCERAGVATPSGACATPLKRAFCPPAATPTCSTCRCCSCRTRRRSPPTVQVSLPRRRPAALAVANAGPLRSPQPSDGGGAFLPDWSQEEHRGADLRPAAEPFSPALEPHDVRRGAPAGSAAVSFSRVHAQRVSCWRWPSNPGFQFPECLMTNCQYTQLQVCVRLLLWLFGEALAQRWFAYAGVHQADRALVSDQHRLLPLHAGPVLPGQRGGPEGESQGPRGSAGRAFILCLPQALQCFQEAATEVEKEEFLIRLTGSEEEEAAAASPRLQYFNKVLTHLLTHTHGGCVWPPAAGDDLSGSRQVLRLLEDVGLPELVIQLASLAITEAVNDVNSQAALWTRIFKHHLDLGHNGDSLRSPDAEPGQQHLDCLRQLVVVLCERAQLKDLVQFPYVDLHDEVVGIIESRARGLDLLAHNYYELLYAFHVNRHNYRKAGTVMYEFGMRLGREVRTRLGLQKQVNCYLAALNCLRLIRPEYAWIVQPAFGAMRWESRRERKLTSAASPTVVRRQVDILELKDLEKEYILSRSRLTLAQHHPPSAAIAGNPEIPTHTHTHTHTPVHTPTRAPFCAGSSSAVEMVALLVQNGLFDCAVSVCQTFRLSLAPVFEGLAFKCIKLQFGGEEAQNEAWSWLADNQLSSVVNTKESSATDEAWRLLSSYLDAHPSTNAQYHRCVIHKLLSHGVPLPDWLVKSYKVRQREGEKERDVYQSHAIPHTCGGRRVAVRLLLNFDLLDAAAELVLEYVDALLGRGHQYFGIERPLSATSSSVWLPYTSIDQLLQILNETQTNSS</sequence>
<feature type="non-terminal residue" evidence="9">
    <location>
        <position position="1558"/>
    </location>
</feature>
<protein>
    <submittedName>
        <fullName evidence="9">(spotted green pufferfish) hypothetical protein</fullName>
    </submittedName>
</protein>
<feature type="region of interest" description="Disordered" evidence="4">
    <location>
        <begin position="836"/>
        <end position="865"/>
    </location>
</feature>